<evidence type="ECO:0000313" key="1">
    <source>
        <dbReference type="EMBL" id="CRH06100.1"/>
    </source>
</evidence>
<dbReference type="AlphaFoldDB" id="A0A1S7LGM7"/>
<gene>
    <name evidence="1" type="ORF">MAGMO_1927</name>
</gene>
<proteinExistence type="predicted"/>
<dbReference type="EMBL" id="LO017727">
    <property type="protein sequence ID" value="CRH06100.1"/>
    <property type="molecule type" value="Genomic_DNA"/>
</dbReference>
<organism evidence="1">
    <name type="scientific">Magnetococcus massalia (strain MO-1)</name>
    <dbReference type="NCBI Taxonomy" id="451514"/>
    <lineage>
        <taxon>Bacteria</taxon>
        <taxon>Pseudomonadati</taxon>
        <taxon>Pseudomonadota</taxon>
        <taxon>Magnetococcia</taxon>
        <taxon>Magnetococcales</taxon>
        <taxon>Magnetococcaceae</taxon>
        <taxon>Magnetococcus</taxon>
    </lineage>
</organism>
<accession>A0A1S7LGM7</accession>
<sequence>MNPRFAIQEILSKCRTDLVLITQLIQISNFFVLHLMFHAVNTATVIHDDDLPLPAYKTNTP</sequence>
<protein>
    <submittedName>
        <fullName evidence="1">Uncharacterized protein</fullName>
    </submittedName>
</protein>
<name>A0A1S7LGM7_MAGMO</name>
<reference evidence="1" key="1">
    <citation type="submission" date="2015-04" db="EMBL/GenBank/DDBJ databases">
        <authorList>
            <person name="Syromyatnikov M.Y."/>
            <person name="Popov V.N."/>
        </authorList>
    </citation>
    <scope>NUCLEOTIDE SEQUENCE</scope>
    <source>
        <strain evidence="1">MO-1</strain>
    </source>
</reference>